<feature type="chain" id="PRO_5046406054" evidence="1">
    <location>
        <begin position="19"/>
        <end position="374"/>
    </location>
</feature>
<keyword evidence="1" id="KW-0732">Signal</keyword>
<organism evidence="2 3">
    <name type="scientific">Yokenella regensburgei</name>
    <dbReference type="NCBI Taxonomy" id="158877"/>
    <lineage>
        <taxon>Bacteria</taxon>
        <taxon>Pseudomonadati</taxon>
        <taxon>Pseudomonadota</taxon>
        <taxon>Gammaproteobacteria</taxon>
        <taxon>Enterobacterales</taxon>
        <taxon>Enterobacteriaceae</taxon>
        <taxon>Yokenella</taxon>
    </lineage>
</organism>
<evidence type="ECO:0000256" key="1">
    <source>
        <dbReference type="SAM" id="SignalP"/>
    </source>
</evidence>
<gene>
    <name evidence="2" type="ORF">C7387_0341</name>
</gene>
<evidence type="ECO:0000313" key="2">
    <source>
        <dbReference type="EMBL" id="RKR63680.1"/>
    </source>
</evidence>
<protein>
    <submittedName>
        <fullName evidence="2">CblD-like pilus biogenesis initiator</fullName>
    </submittedName>
</protein>
<dbReference type="Pfam" id="PF07434">
    <property type="entry name" value="CblD"/>
    <property type="match status" value="1"/>
</dbReference>
<dbReference type="Gene3D" id="2.60.40.2040">
    <property type="entry name" value="CFA/I fimbrial subunit E, pilin domain"/>
    <property type="match status" value="1"/>
</dbReference>
<dbReference type="InterPro" id="IPR010888">
    <property type="entry name" value="CblD"/>
</dbReference>
<comment type="caution">
    <text evidence="2">The sequence shown here is derived from an EMBL/GenBank/DDBJ whole genome shotgun (WGS) entry which is preliminary data.</text>
</comment>
<dbReference type="GeneID" id="66902428"/>
<keyword evidence="3" id="KW-1185">Reference proteome</keyword>
<dbReference type="InterPro" id="IPR043037">
    <property type="entry name" value="CfaE_adhesin"/>
</dbReference>
<dbReference type="Proteomes" id="UP000267341">
    <property type="component" value="Unassembled WGS sequence"/>
</dbReference>
<sequence>MKMLSALLLLLATGSALAGDDLTLTRTFDRMSPPGADIWLWNGVSEGYSLQSNAYGNNTVSCASSSDPATGACPTGRRKVNSSSNTPITLLFTEKRSAMTAKLTLQGYRYAYVEEGSECGQMRYKFSLDAFANVGCSGDGKPRDASELYVYIPASELAKLPVGGVWTAKLKLTSYYAGTSTSPNTSKIFNADITLKVTDPSHVDIYFPEFGTASPRVDLDLHPHGSPNENPWAADTVSLDMCLYDGYNANSTQYDVLLHDEQKAHDGRSDGDFSIYRVGGDASQTRDRVDYHVRMYNPENDSMLDVVNNQQLTWTQVNQGRVRPVRLPAIPTPVLCSPTPLKLSVAKFSIADKNAGYYQGTLTVVFTPTTPTVD</sequence>
<feature type="signal peptide" evidence="1">
    <location>
        <begin position="1"/>
        <end position="18"/>
    </location>
</feature>
<dbReference type="RefSeq" id="WP_120815901.1">
    <property type="nucleotide sequence ID" value="NZ_RBIZ01000003.1"/>
</dbReference>
<proteinExistence type="predicted"/>
<name>A0ABX9RZ23_9ENTR</name>
<reference evidence="2 3" key="1">
    <citation type="submission" date="2018-10" db="EMBL/GenBank/DDBJ databases">
        <title>Genomic Encyclopedia of Type Strains, Phase IV (KMG-IV): sequencing the most valuable type-strain genomes for metagenomic binning, comparative biology and taxonomic classification.</title>
        <authorList>
            <person name="Goeker M."/>
        </authorList>
    </citation>
    <scope>NUCLEOTIDE SEQUENCE [LARGE SCALE GENOMIC DNA]</scope>
    <source>
        <strain evidence="2 3">DSM 5079</strain>
    </source>
</reference>
<evidence type="ECO:0000313" key="3">
    <source>
        <dbReference type="Proteomes" id="UP000267341"/>
    </source>
</evidence>
<dbReference type="EMBL" id="RBIZ01000003">
    <property type="protein sequence ID" value="RKR63680.1"/>
    <property type="molecule type" value="Genomic_DNA"/>
</dbReference>
<accession>A0ABX9RZ23</accession>
<dbReference type="Gene3D" id="2.60.40.2520">
    <property type="entry name" value="CFA/I fimbrial subunit E, adhesin domain"/>
    <property type="match status" value="1"/>
</dbReference>